<evidence type="ECO:0000256" key="1">
    <source>
        <dbReference type="ARBA" id="ARBA00004141"/>
    </source>
</evidence>
<evidence type="ECO:0000256" key="3">
    <source>
        <dbReference type="ARBA" id="ARBA00022692"/>
    </source>
</evidence>
<name>A0A423UG05_9BIFI</name>
<feature type="transmembrane region" description="Helical" evidence="6">
    <location>
        <begin position="250"/>
        <end position="271"/>
    </location>
</feature>
<dbReference type="InterPro" id="IPR051611">
    <property type="entry name" value="ECF_transporter_component"/>
</dbReference>
<reference evidence="7 8" key="1">
    <citation type="submission" date="2018-07" db="EMBL/GenBank/DDBJ databases">
        <title>The role of parmesan cheese in vectoring bovine microbiota.</title>
        <authorList>
            <person name="Lugli G.A."/>
            <person name="Milani C."/>
        </authorList>
    </citation>
    <scope>NUCLEOTIDE SEQUENCE [LARGE SCALE GENOMIC DNA]</scope>
    <source>
        <strain evidence="7 8">BMONG18</strain>
    </source>
</reference>
<dbReference type="AlphaFoldDB" id="A0A423UG05"/>
<accession>A0A423UG05</accession>
<evidence type="ECO:0000256" key="4">
    <source>
        <dbReference type="ARBA" id="ARBA00022989"/>
    </source>
</evidence>
<feature type="transmembrane region" description="Helical" evidence="6">
    <location>
        <begin position="92"/>
        <end position="113"/>
    </location>
</feature>
<keyword evidence="3 6" id="KW-0812">Transmembrane</keyword>
<protein>
    <submittedName>
        <fullName evidence="7">ABC-type cobalt transport system, permease component CbiQ</fullName>
    </submittedName>
</protein>
<keyword evidence="2" id="KW-1003">Cell membrane</keyword>
<dbReference type="GO" id="GO:0005886">
    <property type="term" value="C:plasma membrane"/>
    <property type="evidence" value="ECO:0007669"/>
    <property type="project" value="UniProtKB-ARBA"/>
</dbReference>
<dbReference type="Proteomes" id="UP000285266">
    <property type="component" value="Unassembled WGS sequence"/>
</dbReference>
<sequence>MTAVPSSSAAGQAHARPVAGALRVPAATTHAWQPRNTWNGVDPRTKILYVMTVDVFSLGMVGWGSMSTTVVSAVLAFSPLVLLLFSGRKTVAACYGVMVALCYVLSAYALPLLGGALAWMLYASVHILVQMLPCVMSAYWMLATTSASELIAALQRMHVPQPVSMALAVMFRFFPTAVAEQRAINDAMRMRGVRFGGGKASQMFEYRIVPLMTNSVRIADELTQSALTRGLGARSSRTSIAHVGFHIRDACFLVVLAACYATWLLAAIGVLP</sequence>
<evidence type="ECO:0000256" key="5">
    <source>
        <dbReference type="ARBA" id="ARBA00023136"/>
    </source>
</evidence>
<proteinExistence type="predicted"/>
<dbReference type="EMBL" id="QRAJ01000001">
    <property type="protein sequence ID" value="ROT87603.1"/>
    <property type="molecule type" value="Genomic_DNA"/>
</dbReference>
<dbReference type="PANTHER" id="PTHR34857:SF2">
    <property type="entry name" value="SLL0384 PROTEIN"/>
    <property type="match status" value="1"/>
</dbReference>
<comment type="subcellular location">
    <subcellularLocation>
        <location evidence="1">Membrane</location>
        <topology evidence="1">Multi-pass membrane protein</topology>
    </subcellularLocation>
</comment>
<evidence type="ECO:0000313" key="8">
    <source>
        <dbReference type="Proteomes" id="UP000285266"/>
    </source>
</evidence>
<comment type="caution">
    <text evidence="7">The sequence shown here is derived from an EMBL/GenBank/DDBJ whole genome shotgun (WGS) entry which is preliminary data.</text>
</comment>
<dbReference type="InterPro" id="IPR003339">
    <property type="entry name" value="ABC/ECF_trnsptr_transmembrane"/>
</dbReference>
<dbReference type="Pfam" id="PF02361">
    <property type="entry name" value="CbiQ"/>
    <property type="match status" value="1"/>
</dbReference>
<feature type="transmembrane region" description="Helical" evidence="6">
    <location>
        <begin position="119"/>
        <end position="142"/>
    </location>
</feature>
<feature type="transmembrane region" description="Helical" evidence="6">
    <location>
        <begin position="60"/>
        <end position="85"/>
    </location>
</feature>
<dbReference type="PANTHER" id="PTHR34857">
    <property type="entry name" value="SLL0384 PROTEIN"/>
    <property type="match status" value="1"/>
</dbReference>
<evidence type="ECO:0000256" key="6">
    <source>
        <dbReference type="SAM" id="Phobius"/>
    </source>
</evidence>
<evidence type="ECO:0000256" key="2">
    <source>
        <dbReference type="ARBA" id="ARBA00022475"/>
    </source>
</evidence>
<keyword evidence="4 6" id="KW-1133">Transmembrane helix</keyword>
<gene>
    <name evidence="7" type="ORF">BMONG18_0143</name>
</gene>
<evidence type="ECO:0000313" key="7">
    <source>
        <dbReference type="EMBL" id="ROT87603.1"/>
    </source>
</evidence>
<dbReference type="CDD" id="cd16914">
    <property type="entry name" value="EcfT"/>
    <property type="match status" value="1"/>
</dbReference>
<organism evidence="7 8">
    <name type="scientific">Bifidobacterium mongoliense</name>
    <dbReference type="NCBI Taxonomy" id="518643"/>
    <lineage>
        <taxon>Bacteria</taxon>
        <taxon>Bacillati</taxon>
        <taxon>Actinomycetota</taxon>
        <taxon>Actinomycetes</taxon>
        <taxon>Bifidobacteriales</taxon>
        <taxon>Bifidobacteriaceae</taxon>
        <taxon>Bifidobacterium</taxon>
    </lineage>
</organism>
<keyword evidence="5 6" id="KW-0472">Membrane</keyword>